<accession>A0A1S3I6F1</accession>
<feature type="region of interest" description="Disordered" evidence="1">
    <location>
        <begin position="288"/>
        <end position="324"/>
    </location>
</feature>
<gene>
    <name evidence="5" type="primary">LOC106161444</name>
</gene>
<feature type="chain" id="PRO_5010164515" evidence="3">
    <location>
        <begin position="24"/>
        <end position="509"/>
    </location>
</feature>
<protein>
    <submittedName>
        <fullName evidence="5">Uncharacterized protein LOC106161444</fullName>
    </submittedName>
</protein>
<dbReference type="GeneID" id="106161444"/>
<feature type="compositionally biased region" description="Polar residues" evidence="1">
    <location>
        <begin position="340"/>
        <end position="349"/>
    </location>
</feature>
<keyword evidence="2" id="KW-0472">Membrane</keyword>
<feature type="compositionally biased region" description="Basic residues" evidence="1">
    <location>
        <begin position="353"/>
        <end position="366"/>
    </location>
</feature>
<dbReference type="InParanoid" id="A0A1S3I6F1"/>
<feature type="compositionally biased region" description="Polar residues" evidence="1">
    <location>
        <begin position="398"/>
        <end position="410"/>
    </location>
</feature>
<feature type="compositionally biased region" description="Polar residues" evidence="1">
    <location>
        <begin position="447"/>
        <end position="460"/>
    </location>
</feature>
<feature type="signal peptide" evidence="3">
    <location>
        <begin position="1"/>
        <end position="23"/>
    </location>
</feature>
<evidence type="ECO:0000256" key="3">
    <source>
        <dbReference type="SAM" id="SignalP"/>
    </source>
</evidence>
<feature type="region of interest" description="Disordered" evidence="1">
    <location>
        <begin position="340"/>
        <end position="382"/>
    </location>
</feature>
<keyword evidence="4" id="KW-1185">Reference proteome</keyword>
<keyword evidence="2" id="KW-0812">Transmembrane</keyword>
<feature type="compositionally biased region" description="Basic residues" evidence="1">
    <location>
        <begin position="308"/>
        <end position="317"/>
    </location>
</feature>
<dbReference type="RefSeq" id="XP_013393855.1">
    <property type="nucleotide sequence ID" value="XM_013538401.1"/>
</dbReference>
<keyword evidence="2" id="KW-1133">Transmembrane helix</keyword>
<feature type="region of interest" description="Disordered" evidence="1">
    <location>
        <begin position="398"/>
        <end position="428"/>
    </location>
</feature>
<dbReference type="Proteomes" id="UP000085678">
    <property type="component" value="Unplaced"/>
</dbReference>
<sequence>MTACCYTTVACLISLSLLASITADPDACFFVDLVSRCRTTVKQYNVTITSTINKCHQPIDVTVELQNDQPPFTWKHTFANDGETQRIGNYTEETYMQFQIDRYFWQDKPELRMAAWIIMSKEGVNRFLKTSTMVSTEDCHGGTTNPVAAALAGIFVTVTVISLGVAVGFVCYKRRKHSKRREQLILNMEAPAVAEPFADAGQSSANRRHHQDKKDAPRVPGGSSDKIKEKVSVAQKTTVDGAVSSTALQPREADVKFQSESVQDSINAKLPSGGQGPLDLEGAVGYSLNPSHSGKVPFTPFDTGGGSRKQKHRSKQSHRGDGLYGGDIYSCQYGSQLRNSGGLDNNQFDHSVHSGRGRRGKRKKGGQRFSNPPRQGVSVHQDGGEKFAEELSVRLSSLQNEEFKSRQTNGLYPGPEEPGSLEDHPSLGDDHILIASLHRDPAGLAVSDSTRQTADMTNGARTDRAASGHSFGYLEPAEVAPSSVTVTDNPNGYGGAKPKRKLPQMQPVV</sequence>
<evidence type="ECO:0000256" key="1">
    <source>
        <dbReference type="SAM" id="MobiDB-lite"/>
    </source>
</evidence>
<reference evidence="5" key="1">
    <citation type="submission" date="2025-08" db="UniProtKB">
        <authorList>
            <consortium name="RefSeq"/>
        </authorList>
    </citation>
    <scope>IDENTIFICATION</scope>
    <source>
        <tissue evidence="5">Gonads</tissue>
    </source>
</reference>
<keyword evidence="3" id="KW-0732">Signal</keyword>
<feature type="region of interest" description="Disordered" evidence="1">
    <location>
        <begin position="445"/>
        <end position="509"/>
    </location>
</feature>
<organism evidence="4 5">
    <name type="scientific">Lingula anatina</name>
    <name type="common">Brachiopod</name>
    <name type="synonym">Lingula unguis</name>
    <dbReference type="NCBI Taxonomy" id="7574"/>
    <lineage>
        <taxon>Eukaryota</taxon>
        <taxon>Metazoa</taxon>
        <taxon>Spiralia</taxon>
        <taxon>Lophotrochozoa</taxon>
        <taxon>Brachiopoda</taxon>
        <taxon>Linguliformea</taxon>
        <taxon>Lingulata</taxon>
        <taxon>Lingulida</taxon>
        <taxon>Linguloidea</taxon>
        <taxon>Lingulidae</taxon>
        <taxon>Lingula</taxon>
    </lineage>
</organism>
<dbReference type="KEGG" id="lak:106161444"/>
<evidence type="ECO:0000313" key="4">
    <source>
        <dbReference type="Proteomes" id="UP000085678"/>
    </source>
</evidence>
<proteinExistence type="predicted"/>
<feature type="region of interest" description="Disordered" evidence="1">
    <location>
        <begin position="196"/>
        <end position="235"/>
    </location>
</feature>
<evidence type="ECO:0000256" key="2">
    <source>
        <dbReference type="SAM" id="Phobius"/>
    </source>
</evidence>
<dbReference type="AlphaFoldDB" id="A0A1S3I6F1"/>
<feature type="transmembrane region" description="Helical" evidence="2">
    <location>
        <begin position="147"/>
        <end position="172"/>
    </location>
</feature>
<evidence type="ECO:0000313" key="5">
    <source>
        <dbReference type="RefSeq" id="XP_013393855.1"/>
    </source>
</evidence>
<name>A0A1S3I6F1_LINAN</name>